<protein>
    <submittedName>
        <fullName evidence="2">Uncharacterized protein</fullName>
    </submittedName>
</protein>
<name>A0ABQ9H4T2_9NEOP</name>
<organism evidence="2 3">
    <name type="scientific">Dryococelus australis</name>
    <dbReference type="NCBI Taxonomy" id="614101"/>
    <lineage>
        <taxon>Eukaryota</taxon>
        <taxon>Metazoa</taxon>
        <taxon>Ecdysozoa</taxon>
        <taxon>Arthropoda</taxon>
        <taxon>Hexapoda</taxon>
        <taxon>Insecta</taxon>
        <taxon>Pterygota</taxon>
        <taxon>Neoptera</taxon>
        <taxon>Polyneoptera</taxon>
        <taxon>Phasmatodea</taxon>
        <taxon>Verophasmatodea</taxon>
        <taxon>Anareolatae</taxon>
        <taxon>Phasmatidae</taxon>
        <taxon>Eurycanthinae</taxon>
        <taxon>Dryococelus</taxon>
    </lineage>
</organism>
<accession>A0ABQ9H4T2</accession>
<evidence type="ECO:0000313" key="2">
    <source>
        <dbReference type="EMBL" id="KAJ8879216.1"/>
    </source>
</evidence>
<dbReference type="Proteomes" id="UP001159363">
    <property type="component" value="Chromosome 6"/>
</dbReference>
<evidence type="ECO:0000256" key="1">
    <source>
        <dbReference type="SAM" id="MobiDB-lite"/>
    </source>
</evidence>
<feature type="region of interest" description="Disordered" evidence="1">
    <location>
        <begin position="97"/>
        <end position="133"/>
    </location>
</feature>
<feature type="compositionally biased region" description="Polar residues" evidence="1">
    <location>
        <begin position="111"/>
        <end position="121"/>
    </location>
</feature>
<evidence type="ECO:0000313" key="3">
    <source>
        <dbReference type="Proteomes" id="UP001159363"/>
    </source>
</evidence>
<proteinExistence type="predicted"/>
<dbReference type="EMBL" id="JARBHB010000007">
    <property type="protein sequence ID" value="KAJ8879216.1"/>
    <property type="molecule type" value="Genomic_DNA"/>
</dbReference>
<reference evidence="2 3" key="1">
    <citation type="submission" date="2023-02" db="EMBL/GenBank/DDBJ databases">
        <title>LHISI_Scaffold_Assembly.</title>
        <authorList>
            <person name="Stuart O.P."/>
            <person name="Cleave R."/>
            <person name="Magrath M.J.L."/>
            <person name="Mikheyev A.S."/>
        </authorList>
    </citation>
    <scope>NUCLEOTIDE SEQUENCE [LARGE SCALE GENOMIC DNA]</scope>
    <source>
        <strain evidence="2">Daus_M_001</strain>
        <tissue evidence="2">Leg muscle</tissue>
    </source>
</reference>
<sequence length="144" mass="15902">MRECLTYLPRLRSKEKLFFKNQQIPTTGRVQECQCSWKTIAAVISIALQGFPRAVAVSAADMAASLDVCVGRGHESNSGLQFTTFGSTWSCVTDKRGSSSGHDDINREHSSTTQLWSTTSGRTRRPPQARDISSNIINIHQSLD</sequence>
<comment type="caution">
    <text evidence="2">The sequence shown here is derived from an EMBL/GenBank/DDBJ whole genome shotgun (WGS) entry which is preliminary data.</text>
</comment>
<feature type="compositionally biased region" description="Basic and acidic residues" evidence="1">
    <location>
        <begin position="97"/>
        <end position="110"/>
    </location>
</feature>
<gene>
    <name evidence="2" type="ORF">PR048_019822</name>
</gene>
<keyword evidence="3" id="KW-1185">Reference proteome</keyword>